<dbReference type="PANTHER" id="PTHR33332">
    <property type="entry name" value="REVERSE TRANSCRIPTASE DOMAIN-CONTAINING PROTEIN"/>
    <property type="match status" value="1"/>
</dbReference>
<proteinExistence type="predicted"/>
<sequence length="279" mass="30729">MLCSLDTPEQTPVLGAFNTLWDSSRLLESGSTAVVVPNLKAGKRSWSLSSYRPVSLTSAACKSMLFVALQRLSWISRSVVFSPTIRLASPGTARCMADSIADVVSWLKETKHREDVALLVPLEVQAAFHSLPHTTIEQALNKLGVAGRLRRFVTAFLSKRSMQVRIRGTLSSLHSISCGVPPGSILCPFYFNLFMAGLPDAIQQGRRLNVLCSLYGNNAALWVRASCRHITFAWQALQQAFDEVLLFLASKSLVLFSTKSEPLFVHSRGARITSKTRTM</sequence>
<feature type="domain" description="Reverse transcriptase" evidence="1">
    <location>
        <begin position="45"/>
        <end position="260"/>
    </location>
</feature>
<gene>
    <name evidence="2" type="ORF">V5799_020772</name>
</gene>
<evidence type="ECO:0000313" key="2">
    <source>
        <dbReference type="EMBL" id="KAK8777887.1"/>
    </source>
</evidence>
<dbReference type="Proteomes" id="UP001321473">
    <property type="component" value="Unassembled WGS sequence"/>
</dbReference>
<name>A0AAQ4ET42_AMBAM</name>
<reference evidence="2 3" key="1">
    <citation type="journal article" date="2023" name="Arcadia Sci">
        <title>De novo assembly of a long-read Amblyomma americanum tick genome.</title>
        <authorList>
            <person name="Chou S."/>
            <person name="Poskanzer K.E."/>
            <person name="Rollins M."/>
            <person name="Thuy-Boun P.S."/>
        </authorList>
    </citation>
    <scope>NUCLEOTIDE SEQUENCE [LARGE SCALE GENOMIC DNA]</scope>
    <source>
        <strain evidence="2">F_SG_1</strain>
        <tissue evidence="2">Salivary glands</tissue>
    </source>
</reference>
<evidence type="ECO:0000259" key="1">
    <source>
        <dbReference type="Pfam" id="PF00078"/>
    </source>
</evidence>
<dbReference type="Pfam" id="PF00078">
    <property type="entry name" value="RVT_1"/>
    <property type="match status" value="1"/>
</dbReference>
<keyword evidence="3" id="KW-1185">Reference proteome</keyword>
<protein>
    <recommendedName>
        <fullName evidence="1">Reverse transcriptase domain-containing protein</fullName>
    </recommendedName>
</protein>
<dbReference type="EMBL" id="JARKHS020011356">
    <property type="protein sequence ID" value="KAK8777887.1"/>
    <property type="molecule type" value="Genomic_DNA"/>
</dbReference>
<evidence type="ECO:0000313" key="3">
    <source>
        <dbReference type="Proteomes" id="UP001321473"/>
    </source>
</evidence>
<dbReference type="InterPro" id="IPR000477">
    <property type="entry name" value="RT_dom"/>
</dbReference>
<dbReference type="AlphaFoldDB" id="A0AAQ4ET42"/>
<organism evidence="2 3">
    <name type="scientific">Amblyomma americanum</name>
    <name type="common">Lone star tick</name>
    <dbReference type="NCBI Taxonomy" id="6943"/>
    <lineage>
        <taxon>Eukaryota</taxon>
        <taxon>Metazoa</taxon>
        <taxon>Ecdysozoa</taxon>
        <taxon>Arthropoda</taxon>
        <taxon>Chelicerata</taxon>
        <taxon>Arachnida</taxon>
        <taxon>Acari</taxon>
        <taxon>Parasitiformes</taxon>
        <taxon>Ixodida</taxon>
        <taxon>Ixodoidea</taxon>
        <taxon>Ixodidae</taxon>
        <taxon>Amblyomminae</taxon>
        <taxon>Amblyomma</taxon>
    </lineage>
</organism>
<accession>A0AAQ4ET42</accession>
<comment type="caution">
    <text evidence="2">The sequence shown here is derived from an EMBL/GenBank/DDBJ whole genome shotgun (WGS) entry which is preliminary data.</text>
</comment>